<dbReference type="Pfam" id="PF08719">
    <property type="entry name" value="NADAR"/>
    <property type="match status" value="1"/>
</dbReference>
<dbReference type="InterPro" id="IPR037238">
    <property type="entry name" value="YbiA-like_sf"/>
</dbReference>
<dbReference type="Proteomes" id="UP000306918">
    <property type="component" value="Unassembled WGS sequence"/>
</dbReference>
<dbReference type="NCBIfam" id="TIGR02464">
    <property type="entry name" value="ribofla_fusion"/>
    <property type="match status" value="1"/>
</dbReference>
<comment type="caution">
    <text evidence="4">The sequence shown here is derived from an EMBL/GenBank/DDBJ whole genome shotgun (WGS) entry which is preliminary data.</text>
</comment>
<dbReference type="EMBL" id="STFF01000002">
    <property type="protein sequence ID" value="THU40047.1"/>
    <property type="molecule type" value="Genomic_DNA"/>
</dbReference>
<dbReference type="CDD" id="cd15457">
    <property type="entry name" value="NADAR"/>
    <property type="match status" value="1"/>
</dbReference>
<organism evidence="4 5">
    <name type="scientific">Niastella caeni</name>
    <dbReference type="NCBI Taxonomy" id="2569763"/>
    <lineage>
        <taxon>Bacteria</taxon>
        <taxon>Pseudomonadati</taxon>
        <taxon>Bacteroidota</taxon>
        <taxon>Chitinophagia</taxon>
        <taxon>Chitinophagales</taxon>
        <taxon>Chitinophagaceae</taxon>
        <taxon>Niastella</taxon>
    </lineage>
</organism>
<dbReference type="AlphaFoldDB" id="A0A4S8HWL3"/>
<evidence type="ECO:0000313" key="5">
    <source>
        <dbReference type="Proteomes" id="UP000306918"/>
    </source>
</evidence>
<dbReference type="SUPFAM" id="SSF143990">
    <property type="entry name" value="YbiA-like"/>
    <property type="match status" value="1"/>
</dbReference>
<reference evidence="4 5" key="1">
    <citation type="submission" date="2019-04" db="EMBL/GenBank/DDBJ databases">
        <title>Niastella caeni sp. nov., isolated from activated sludge.</title>
        <authorList>
            <person name="Sheng M."/>
        </authorList>
    </citation>
    <scope>NUCLEOTIDE SEQUENCE [LARGE SCALE GENOMIC DNA]</scope>
    <source>
        <strain evidence="4 5">HX-2-15</strain>
    </source>
</reference>
<feature type="domain" description="NADAR" evidence="3">
    <location>
        <begin position="6"/>
        <end position="144"/>
    </location>
</feature>
<comment type="catalytic activity">
    <reaction evidence="2">
        <text>2,5-diamino-6-hydroxy-4-(5-phosphoribosylamino)-pyrimidine + H2O = 2,5,6-triamino-4-hydroxypyrimidine + D-ribose 5-phosphate</text>
        <dbReference type="Rhea" id="RHEA:23436"/>
        <dbReference type="ChEBI" id="CHEBI:15377"/>
        <dbReference type="ChEBI" id="CHEBI:58614"/>
        <dbReference type="ChEBI" id="CHEBI:78346"/>
        <dbReference type="ChEBI" id="CHEBI:137796"/>
    </reaction>
</comment>
<dbReference type="InterPro" id="IPR012816">
    <property type="entry name" value="NADAR"/>
</dbReference>
<sequence length="210" mass="24970">MKEIKFYKVNDPFGFFSNFSAHPIYLDSERWNTVEHYFQANKFESIEIRERIKSIGSPMQAAIEGRDSKNIIRSDWDAIKEQVMYNALRCKFLQHPKLLKELLLTEDSLIIEHTENDNYWGDGGDGTGKNRLGVLLMNVRSEIRKHIDDPSMILPPWIAFPTIDQLDMFWRMGLGEDYFMQWVQYLLSTDQKKYREKFPEPQEWEGVYDE</sequence>
<comment type="catalytic activity">
    <reaction evidence="1">
        <text>5-amino-6-(5-phospho-D-ribosylamino)uracil + H2O = 5,6-diaminouracil + D-ribose 5-phosphate</text>
        <dbReference type="Rhea" id="RHEA:55020"/>
        <dbReference type="ChEBI" id="CHEBI:15377"/>
        <dbReference type="ChEBI" id="CHEBI:46252"/>
        <dbReference type="ChEBI" id="CHEBI:58453"/>
        <dbReference type="ChEBI" id="CHEBI:78346"/>
    </reaction>
</comment>
<name>A0A4S8HWL3_9BACT</name>
<evidence type="ECO:0000256" key="1">
    <source>
        <dbReference type="ARBA" id="ARBA00000022"/>
    </source>
</evidence>
<dbReference type="Gene3D" id="1.10.357.40">
    <property type="entry name" value="YbiA-like"/>
    <property type="match status" value="1"/>
</dbReference>
<evidence type="ECO:0000256" key="2">
    <source>
        <dbReference type="ARBA" id="ARBA00000751"/>
    </source>
</evidence>
<gene>
    <name evidence="4" type="ORF">FAM09_09175</name>
</gene>
<dbReference type="OrthoDB" id="67297at2"/>
<dbReference type="RefSeq" id="WP_136576801.1">
    <property type="nucleotide sequence ID" value="NZ_STFF01000002.1"/>
</dbReference>
<evidence type="ECO:0000259" key="3">
    <source>
        <dbReference type="Pfam" id="PF08719"/>
    </source>
</evidence>
<proteinExistence type="predicted"/>
<evidence type="ECO:0000313" key="4">
    <source>
        <dbReference type="EMBL" id="THU40047.1"/>
    </source>
</evidence>
<keyword evidence="5" id="KW-1185">Reference proteome</keyword>
<accession>A0A4S8HWL3</accession>
<protein>
    <submittedName>
        <fullName evidence="4">NADAR family protein</fullName>
    </submittedName>
</protein>